<dbReference type="STRING" id="408657.SAMN04487995_2354"/>
<evidence type="ECO:0000313" key="3">
    <source>
        <dbReference type="Proteomes" id="UP000199532"/>
    </source>
</evidence>
<feature type="domain" description="Secretion system C-terminal sorting" evidence="1">
    <location>
        <begin position="737"/>
        <end position="802"/>
    </location>
</feature>
<evidence type="ECO:0000313" key="2">
    <source>
        <dbReference type="EMBL" id="SEI81945.1"/>
    </source>
</evidence>
<organism evidence="2 3">
    <name type="scientific">Dyadobacter koreensis</name>
    <dbReference type="NCBI Taxonomy" id="408657"/>
    <lineage>
        <taxon>Bacteria</taxon>
        <taxon>Pseudomonadati</taxon>
        <taxon>Bacteroidota</taxon>
        <taxon>Cytophagia</taxon>
        <taxon>Cytophagales</taxon>
        <taxon>Spirosomataceae</taxon>
        <taxon>Dyadobacter</taxon>
    </lineage>
</organism>
<accession>A0A1H6U0I4</accession>
<protein>
    <submittedName>
        <fullName evidence="2">Por secretion system C-terminal sorting domain-containing protein</fullName>
    </submittedName>
</protein>
<sequence>MLCTSLFNMVTAMAPLTTNDCGCTNNVLTNPSFEDNDTFKGWTKSGSWDSNTTYDVCGSKAVVLRNAGSLSQDVQVMPGTVAKFAVWGGYHAKFGQTFNLIFLDIKGTALLTKSVAVDWDVDKAPSNGPILKKYNLEGTAPEGTVTVRVSATSGAGDWFKIDGACLQLTAPVVNCNCDDNVLKNAGFEDDLTSWQKTSAGVNTDWKVCGNKAGVVNGTGNLYQDIAVIPGTKVDYSVYGGYHNPAGQVFKLSFYKTGSNTPLSTKSVAVDWNVDDRAPGQPKLKQYFLSAEAPANTNFVRIEAASSGDYLKVDAACVRLTVPPVSCCTTNMLSNGSFEDFTTVSNRKVPTNWKYSEGANFSWDGGYPVCGNQNGLLTGSGSFYQDVLITGGSTATLSVWGGYHAKSAHTFKLQFVMPDGTVKEGVSKLLDKSVDDFPRTSNTGMTQYTLTAVAPAGAKYVRVFGSATGDYFKVDAACLTISVPVCETCNDNKLLNPNFETGTADWTKVVGTFETSEDYVVCGTKSGKLVGKSTIAQEKAADPGSSVTFSIYAGVNVVNGQKLRLRFLNTDRGEISIKETLVTKIYSAATVGLAKYTVSERAPQNTKYVSVELVSNGETFIFDLGCLSIVGGTPLPVTLTEFGVKKEGNSASLVWKTTMETNSKEFEVQHSLNGKQWEILGVVAAEGESSVIKTYSYTHTTPSNGSNLYRLRMIDNDLTFAYSRIVTESFVTEESAVLYPNPSSNFMKLKSGVEKIASIQIYDVRGIKVRDFTPGSNDIDISSLDQGTYIVTFKQLSGLVTKQRIQVVR</sequence>
<dbReference type="Pfam" id="PF18962">
    <property type="entry name" value="Por_Secre_tail"/>
    <property type="match status" value="1"/>
</dbReference>
<dbReference type="Proteomes" id="UP000199532">
    <property type="component" value="Unassembled WGS sequence"/>
</dbReference>
<dbReference type="EMBL" id="FNXY01000003">
    <property type="protein sequence ID" value="SEI81945.1"/>
    <property type="molecule type" value="Genomic_DNA"/>
</dbReference>
<evidence type="ECO:0000259" key="1">
    <source>
        <dbReference type="Pfam" id="PF18962"/>
    </source>
</evidence>
<reference evidence="2 3" key="1">
    <citation type="submission" date="2016-10" db="EMBL/GenBank/DDBJ databases">
        <authorList>
            <person name="de Groot N.N."/>
        </authorList>
    </citation>
    <scope>NUCLEOTIDE SEQUENCE [LARGE SCALE GENOMIC DNA]</scope>
    <source>
        <strain evidence="2 3">DSM 19938</strain>
    </source>
</reference>
<dbReference type="AlphaFoldDB" id="A0A1H6U0I4"/>
<dbReference type="NCBIfam" id="TIGR04183">
    <property type="entry name" value="Por_Secre_tail"/>
    <property type="match status" value="1"/>
</dbReference>
<keyword evidence="3" id="KW-1185">Reference proteome</keyword>
<gene>
    <name evidence="2" type="ORF">SAMN04487995_2354</name>
</gene>
<name>A0A1H6U0I4_9BACT</name>
<dbReference type="Gene3D" id="2.60.120.260">
    <property type="entry name" value="Galactose-binding domain-like"/>
    <property type="match status" value="4"/>
</dbReference>
<proteinExistence type="predicted"/>
<dbReference type="InterPro" id="IPR026444">
    <property type="entry name" value="Secre_tail"/>
</dbReference>